<evidence type="ECO:0000313" key="8">
    <source>
        <dbReference type="Proteomes" id="UP000218824"/>
    </source>
</evidence>
<evidence type="ECO:0000259" key="6">
    <source>
        <dbReference type="Pfam" id="PF26305"/>
    </source>
</evidence>
<evidence type="ECO:0000256" key="5">
    <source>
        <dbReference type="SAM" id="MobiDB-lite"/>
    </source>
</evidence>
<evidence type="ECO:0000256" key="3">
    <source>
        <dbReference type="ARBA" id="ARBA00022741"/>
    </source>
</evidence>
<evidence type="ECO:0000256" key="4">
    <source>
        <dbReference type="ARBA" id="ARBA00023118"/>
    </source>
</evidence>
<dbReference type="InterPro" id="IPR006116">
    <property type="entry name" value="NT_2-5OAS_ClassI-CCAase"/>
</dbReference>
<dbReference type="EMBL" id="AP014940">
    <property type="protein sequence ID" value="BAV98613.1"/>
    <property type="molecule type" value="Genomic_DNA"/>
</dbReference>
<gene>
    <name evidence="7" type="ORF">LEN_3126</name>
</gene>
<dbReference type="Proteomes" id="UP000218824">
    <property type="component" value="Chromosome"/>
</dbReference>
<keyword evidence="4" id="KW-0051">Antiviral defense</keyword>
<dbReference type="SUPFAM" id="SSF81301">
    <property type="entry name" value="Nucleotidyltransferase"/>
    <property type="match status" value="1"/>
</dbReference>
<accession>A0AAU9APV6</accession>
<sequence length="295" mass="32985">MTLERKLSNWTSPSSDAEQEKQERTERMVRAAVADHSPFATCQLRVYAKGSYPNNTNVRADSDVDIAVECTEVEYWDEAAPGAAGGGSGSPYVGGWTPDRLRAELLAALTRKFPGDVDSSGSTAILVQSSSARVDSDVVPCFTYRYYLSPDSSRIGTRIFRKDGGQIDNFPEQQLSLGRVKNLRTQYAYKKTVRILKRIENAMRTTGEFRALPSYFVECLTYNCPDSVFLAATWTDTVRGVLSHVWESLQGDEPVHEASRWVEVNECFYLFHPAQAWTRADGRDFAQAAWAHLGL</sequence>
<dbReference type="Pfam" id="PF26305">
    <property type="entry name" value="CD_NTase_C"/>
    <property type="match status" value="1"/>
</dbReference>
<proteinExistence type="predicted"/>
<dbReference type="InterPro" id="IPR058909">
    <property type="entry name" value="CD_NTase_C"/>
</dbReference>
<feature type="region of interest" description="Disordered" evidence="5">
    <location>
        <begin position="1"/>
        <end position="26"/>
    </location>
</feature>
<dbReference type="KEGG" id="lem:LEN_3126"/>
<dbReference type="GO" id="GO:0051607">
    <property type="term" value="P:defense response to virus"/>
    <property type="evidence" value="ECO:0007669"/>
    <property type="project" value="UniProtKB-KW"/>
</dbReference>
<name>A0AAU9APV6_LYSEN</name>
<evidence type="ECO:0000256" key="1">
    <source>
        <dbReference type="ARBA" id="ARBA00022679"/>
    </source>
</evidence>
<dbReference type="InterPro" id="IPR043519">
    <property type="entry name" value="NT_sf"/>
</dbReference>
<keyword evidence="2" id="KW-0548">Nucleotidyltransferase</keyword>
<organism evidence="7 8">
    <name type="scientific">Lysobacter enzymogenes</name>
    <dbReference type="NCBI Taxonomy" id="69"/>
    <lineage>
        <taxon>Bacteria</taxon>
        <taxon>Pseudomonadati</taxon>
        <taxon>Pseudomonadota</taxon>
        <taxon>Gammaproteobacteria</taxon>
        <taxon>Lysobacterales</taxon>
        <taxon>Lysobacteraceae</taxon>
        <taxon>Lysobacter</taxon>
    </lineage>
</organism>
<dbReference type="AlphaFoldDB" id="A0AAU9APV6"/>
<feature type="domain" description="cGAS/DncV-like nucleotidyltransferase C-terminal helical" evidence="6">
    <location>
        <begin position="178"/>
        <end position="293"/>
    </location>
</feature>
<dbReference type="RefSeq" id="WP_096379042.1">
    <property type="nucleotide sequence ID" value="NZ_AP014940.1"/>
</dbReference>
<protein>
    <recommendedName>
        <fullName evidence="6">cGAS/DncV-like nucleotidyltransferase C-terminal helical domain-containing protein</fullName>
    </recommendedName>
</protein>
<reference evidence="7 8" key="1">
    <citation type="journal article" date="2017" name="DNA Res.">
        <title>Complete genome sequence and expression profile of the commercial lytic enzyme producer Lysobacter enzymogenes M497-1.</title>
        <authorList>
            <person name="Takami H."/>
            <person name="Toyoda A."/>
            <person name="Uchiyama I."/>
            <person name="Itoh T."/>
            <person name="Takaki Y."/>
            <person name="Arai W."/>
            <person name="Nishi S."/>
            <person name="Kawai M."/>
            <person name="Shinya K."/>
            <person name="Ikeda H."/>
        </authorList>
    </citation>
    <scope>NUCLEOTIDE SEQUENCE [LARGE SCALE GENOMIC DNA]</scope>
    <source>
        <strain evidence="7 8">M497-1</strain>
    </source>
</reference>
<keyword evidence="3" id="KW-0547">Nucleotide-binding</keyword>
<keyword evidence="1" id="KW-0808">Transferase</keyword>
<dbReference type="GO" id="GO:0016779">
    <property type="term" value="F:nucleotidyltransferase activity"/>
    <property type="evidence" value="ECO:0007669"/>
    <property type="project" value="InterPro"/>
</dbReference>
<evidence type="ECO:0000256" key="2">
    <source>
        <dbReference type="ARBA" id="ARBA00022695"/>
    </source>
</evidence>
<evidence type="ECO:0000313" key="7">
    <source>
        <dbReference type="EMBL" id="BAV98613.1"/>
    </source>
</evidence>
<dbReference type="CDD" id="cd05400">
    <property type="entry name" value="NT_2-5OAS_ClassI-CCAase"/>
    <property type="match status" value="1"/>
</dbReference>
<dbReference type="GeneID" id="83064950"/>